<dbReference type="SUPFAM" id="SSF57667">
    <property type="entry name" value="beta-beta-alpha zinc fingers"/>
    <property type="match status" value="2"/>
</dbReference>
<sequence length="156" mass="18663">MHPTEFQNFELKKFENIVMSNNRLDVPSALTVVTETAPRRKVHIREYTGEKLYECKECKKKYSSKSALTAHMRTHTGEFYECRECKKKFSWRSGLNLHIRIHNGEKPYECELCQRKFLKKPSLNWHKRTHNGKKWRKDLNFMNVKNAKRNFLGNQG</sequence>
<dbReference type="EMBL" id="JAVRJZ010000021">
    <property type="protein sequence ID" value="KAK2705213.1"/>
    <property type="molecule type" value="Genomic_DNA"/>
</dbReference>
<reference evidence="12" key="1">
    <citation type="submission" date="2023-07" db="EMBL/GenBank/DDBJ databases">
        <title>Chromosome-level genome assembly of Artemia franciscana.</title>
        <authorList>
            <person name="Jo E."/>
        </authorList>
    </citation>
    <scope>NUCLEOTIDE SEQUENCE</scope>
    <source>
        <tissue evidence="12">Whole body</tissue>
    </source>
</reference>
<keyword evidence="9" id="KW-0539">Nucleus</keyword>
<evidence type="ECO:0000256" key="9">
    <source>
        <dbReference type="ARBA" id="ARBA00023242"/>
    </source>
</evidence>
<dbReference type="InterPro" id="IPR013087">
    <property type="entry name" value="Znf_C2H2_type"/>
</dbReference>
<dbReference type="PANTHER" id="PTHR23226">
    <property type="entry name" value="ZINC FINGER AND SCAN DOMAIN-CONTAINING"/>
    <property type="match status" value="1"/>
</dbReference>
<dbReference type="AlphaFoldDB" id="A0AA88HAG0"/>
<dbReference type="GO" id="GO:0005634">
    <property type="term" value="C:nucleus"/>
    <property type="evidence" value="ECO:0007669"/>
    <property type="project" value="UniProtKB-SubCell"/>
</dbReference>
<feature type="domain" description="C2H2-type" evidence="11">
    <location>
        <begin position="80"/>
        <end position="107"/>
    </location>
</feature>
<dbReference type="GO" id="GO:0003682">
    <property type="term" value="F:chromatin binding"/>
    <property type="evidence" value="ECO:0007669"/>
    <property type="project" value="UniProtKB-ARBA"/>
</dbReference>
<keyword evidence="3" id="KW-0677">Repeat</keyword>
<feature type="domain" description="C2H2-type" evidence="11">
    <location>
        <begin position="53"/>
        <end position="80"/>
    </location>
</feature>
<name>A0AA88HAG0_ARTSF</name>
<evidence type="ECO:0000256" key="3">
    <source>
        <dbReference type="ARBA" id="ARBA00022737"/>
    </source>
</evidence>
<evidence type="ECO:0000256" key="4">
    <source>
        <dbReference type="ARBA" id="ARBA00022771"/>
    </source>
</evidence>
<evidence type="ECO:0000256" key="1">
    <source>
        <dbReference type="ARBA" id="ARBA00004123"/>
    </source>
</evidence>
<comment type="subcellular location">
    <subcellularLocation>
        <location evidence="1">Nucleus</location>
    </subcellularLocation>
</comment>
<evidence type="ECO:0000259" key="11">
    <source>
        <dbReference type="PROSITE" id="PS50157"/>
    </source>
</evidence>
<dbReference type="InterPro" id="IPR036236">
    <property type="entry name" value="Znf_C2H2_sf"/>
</dbReference>
<evidence type="ECO:0000313" key="12">
    <source>
        <dbReference type="EMBL" id="KAK2705213.1"/>
    </source>
</evidence>
<dbReference type="PROSITE" id="PS50157">
    <property type="entry name" value="ZINC_FINGER_C2H2_2"/>
    <property type="match status" value="3"/>
</dbReference>
<dbReference type="PANTHER" id="PTHR23226:SF416">
    <property type="entry name" value="FI01424P"/>
    <property type="match status" value="1"/>
</dbReference>
<feature type="domain" description="C2H2-type" evidence="11">
    <location>
        <begin position="108"/>
        <end position="135"/>
    </location>
</feature>
<accession>A0AA88HAG0</accession>
<evidence type="ECO:0000256" key="10">
    <source>
        <dbReference type="PROSITE-ProRule" id="PRU00042"/>
    </source>
</evidence>
<dbReference type="Pfam" id="PF00096">
    <property type="entry name" value="zf-C2H2"/>
    <property type="match status" value="3"/>
</dbReference>
<keyword evidence="4 10" id="KW-0863">Zinc-finger</keyword>
<keyword evidence="5" id="KW-0862">Zinc</keyword>
<dbReference type="FunFam" id="3.30.160.60:FF:000213">
    <property type="entry name" value="Zinc finger protein 624"/>
    <property type="match status" value="1"/>
</dbReference>
<dbReference type="FunFam" id="3.30.160.60:FF:000099">
    <property type="entry name" value="Zinc finger protein 79"/>
    <property type="match status" value="1"/>
</dbReference>
<evidence type="ECO:0000256" key="5">
    <source>
        <dbReference type="ARBA" id="ARBA00022833"/>
    </source>
</evidence>
<keyword evidence="2" id="KW-0479">Metal-binding</keyword>
<evidence type="ECO:0000256" key="8">
    <source>
        <dbReference type="ARBA" id="ARBA00023163"/>
    </source>
</evidence>
<protein>
    <recommendedName>
        <fullName evidence="11">C2H2-type domain-containing protein</fullName>
    </recommendedName>
</protein>
<keyword evidence="7" id="KW-0238">DNA-binding</keyword>
<keyword evidence="13" id="KW-1185">Reference proteome</keyword>
<dbReference type="GO" id="GO:0000978">
    <property type="term" value="F:RNA polymerase II cis-regulatory region sequence-specific DNA binding"/>
    <property type="evidence" value="ECO:0007669"/>
    <property type="project" value="TreeGrafter"/>
</dbReference>
<dbReference type="Gene3D" id="3.30.160.60">
    <property type="entry name" value="Classic Zinc Finger"/>
    <property type="match status" value="3"/>
</dbReference>
<organism evidence="12 13">
    <name type="scientific">Artemia franciscana</name>
    <name type="common">Brine shrimp</name>
    <name type="synonym">Artemia sanfranciscana</name>
    <dbReference type="NCBI Taxonomy" id="6661"/>
    <lineage>
        <taxon>Eukaryota</taxon>
        <taxon>Metazoa</taxon>
        <taxon>Ecdysozoa</taxon>
        <taxon>Arthropoda</taxon>
        <taxon>Crustacea</taxon>
        <taxon>Branchiopoda</taxon>
        <taxon>Anostraca</taxon>
        <taxon>Artemiidae</taxon>
        <taxon>Artemia</taxon>
    </lineage>
</organism>
<comment type="caution">
    <text evidence="12">The sequence shown here is derived from an EMBL/GenBank/DDBJ whole genome shotgun (WGS) entry which is preliminary data.</text>
</comment>
<evidence type="ECO:0000313" key="13">
    <source>
        <dbReference type="Proteomes" id="UP001187531"/>
    </source>
</evidence>
<dbReference type="GO" id="GO:0008270">
    <property type="term" value="F:zinc ion binding"/>
    <property type="evidence" value="ECO:0007669"/>
    <property type="project" value="UniProtKB-KW"/>
</dbReference>
<dbReference type="Proteomes" id="UP001187531">
    <property type="component" value="Unassembled WGS sequence"/>
</dbReference>
<evidence type="ECO:0000256" key="7">
    <source>
        <dbReference type="ARBA" id="ARBA00023125"/>
    </source>
</evidence>
<evidence type="ECO:0000256" key="2">
    <source>
        <dbReference type="ARBA" id="ARBA00022723"/>
    </source>
</evidence>
<keyword evidence="8" id="KW-0804">Transcription</keyword>
<gene>
    <name evidence="12" type="ORF">QYM36_017306</name>
</gene>
<dbReference type="PROSITE" id="PS00028">
    <property type="entry name" value="ZINC_FINGER_C2H2_1"/>
    <property type="match status" value="3"/>
</dbReference>
<evidence type="ECO:0000256" key="6">
    <source>
        <dbReference type="ARBA" id="ARBA00023015"/>
    </source>
</evidence>
<keyword evidence="6" id="KW-0805">Transcription regulation</keyword>
<dbReference type="FunFam" id="3.30.160.60:FF:000690">
    <property type="entry name" value="Zinc finger protein 354C"/>
    <property type="match status" value="1"/>
</dbReference>
<dbReference type="GO" id="GO:0000981">
    <property type="term" value="F:DNA-binding transcription factor activity, RNA polymerase II-specific"/>
    <property type="evidence" value="ECO:0007669"/>
    <property type="project" value="TreeGrafter"/>
</dbReference>
<dbReference type="SMART" id="SM00355">
    <property type="entry name" value="ZnF_C2H2"/>
    <property type="match status" value="3"/>
</dbReference>
<proteinExistence type="predicted"/>